<evidence type="ECO:0000313" key="4">
    <source>
        <dbReference type="Proteomes" id="UP001299068"/>
    </source>
</evidence>
<dbReference type="NCBIfam" id="TIGR02830">
    <property type="entry name" value="spore_III_AG"/>
    <property type="match status" value="1"/>
</dbReference>
<reference evidence="3 4" key="1">
    <citation type="journal article" date="2021" name="Cell Host Microbe">
        <title>in vivo commensal control of Clostridioides difficile virulence.</title>
        <authorList>
            <person name="Girinathan B.P."/>
            <person name="Dibenedetto N."/>
            <person name="Worley J.N."/>
            <person name="Peltier J."/>
            <person name="Arrieta-Ortiz M.L."/>
            <person name="Rupa Christinal Immanuel S."/>
            <person name="Lavin R."/>
            <person name="Delaney M.L."/>
            <person name="Cummins C."/>
            <person name="Hoffmann M."/>
            <person name="Luo Y."/>
            <person name="Gonzalez-Escalona N."/>
            <person name="Allard M."/>
            <person name="Onderdonk A.B."/>
            <person name="Gerber G.K."/>
            <person name="Sonenshein A.L."/>
            <person name="Baliga N."/>
            <person name="Dupuy B."/>
            <person name="Bry L."/>
        </authorList>
    </citation>
    <scope>NUCLEOTIDE SEQUENCE [LARGE SCALE GENOMIC DNA]</scope>
    <source>
        <strain evidence="3 4">DSM 599</strain>
    </source>
</reference>
<proteinExistence type="predicted"/>
<keyword evidence="4" id="KW-1185">Reference proteome</keyword>
<feature type="compositionally biased region" description="Polar residues" evidence="1">
    <location>
        <begin position="64"/>
        <end position="85"/>
    </location>
</feature>
<keyword evidence="2" id="KW-1133">Transmembrane helix</keyword>
<name>A0ABS7KW80_CLOSR</name>
<keyword evidence="2" id="KW-0472">Membrane</keyword>
<comment type="caution">
    <text evidence="3">The sequence shown here is derived from an EMBL/GenBank/DDBJ whole genome shotgun (WGS) entry which is preliminary data.</text>
</comment>
<accession>A0ABS7KW80</accession>
<feature type="region of interest" description="Disordered" evidence="1">
    <location>
        <begin position="127"/>
        <end position="151"/>
    </location>
</feature>
<protein>
    <submittedName>
        <fullName evidence="3">Stage III sporulation protein AG</fullName>
    </submittedName>
</protein>
<keyword evidence="2" id="KW-0812">Transmembrane</keyword>
<dbReference type="InterPro" id="IPR014195">
    <property type="entry name" value="Spore_III_AG"/>
</dbReference>
<feature type="compositionally biased region" description="Acidic residues" evidence="1">
    <location>
        <begin position="128"/>
        <end position="142"/>
    </location>
</feature>
<dbReference type="EMBL" id="JAIKTU010000004">
    <property type="protein sequence ID" value="MBY0754832.1"/>
    <property type="molecule type" value="Genomic_DNA"/>
</dbReference>
<evidence type="ECO:0000256" key="2">
    <source>
        <dbReference type="SAM" id="Phobius"/>
    </source>
</evidence>
<sequence length="220" mass="24629">MKGKLTYIKWSKGDGRVDGKKIKKIIDDFFKNKNINMLIIIIVIIAFLLLALNVLKPSKEKYSNQETATASGLESEGLNNNSTESSVKDEYEREQKEQLTTILKKMDGVGSVDVMISFESGEKKVPAYDEDTQTSVTEETDSEGGKRVNEQKNDGSKVVMTTKDEGNEPFILQTYKPKVISVFVVAEGAENSKTKYEIQKVVSNLYDLSIDKVNVYSMNS</sequence>
<gene>
    <name evidence="3" type="primary">spoIIIAG</name>
    <name evidence="3" type="ORF">K5V21_05120</name>
</gene>
<feature type="region of interest" description="Disordered" evidence="1">
    <location>
        <begin position="61"/>
        <end position="92"/>
    </location>
</feature>
<organism evidence="3 4">
    <name type="scientific">Clostridium sardiniense</name>
    <name type="common">Clostridium absonum</name>
    <dbReference type="NCBI Taxonomy" id="29369"/>
    <lineage>
        <taxon>Bacteria</taxon>
        <taxon>Bacillati</taxon>
        <taxon>Bacillota</taxon>
        <taxon>Clostridia</taxon>
        <taxon>Eubacteriales</taxon>
        <taxon>Clostridiaceae</taxon>
        <taxon>Clostridium</taxon>
    </lineage>
</organism>
<evidence type="ECO:0000313" key="3">
    <source>
        <dbReference type="EMBL" id="MBY0754832.1"/>
    </source>
</evidence>
<feature type="transmembrane region" description="Helical" evidence="2">
    <location>
        <begin position="35"/>
        <end position="55"/>
    </location>
</feature>
<evidence type="ECO:0000256" key="1">
    <source>
        <dbReference type="SAM" id="MobiDB-lite"/>
    </source>
</evidence>
<dbReference type="Proteomes" id="UP001299068">
    <property type="component" value="Unassembled WGS sequence"/>
</dbReference>